<dbReference type="EMBL" id="CADCTC010000121">
    <property type="protein sequence ID" value="CAA9248415.1"/>
    <property type="molecule type" value="Genomic_DNA"/>
</dbReference>
<dbReference type="PANTHER" id="PTHR43449">
    <property type="entry name" value="NUCLEOTIDYLTRANSFERASE"/>
    <property type="match status" value="1"/>
</dbReference>
<organism evidence="2">
    <name type="scientific">uncultured Chloroflexota bacterium</name>
    <dbReference type="NCBI Taxonomy" id="166587"/>
    <lineage>
        <taxon>Bacteria</taxon>
        <taxon>Bacillati</taxon>
        <taxon>Chloroflexota</taxon>
        <taxon>environmental samples</taxon>
    </lineage>
</organism>
<protein>
    <recommendedName>
        <fullName evidence="1">Polymerase nucleotidyl transferase domain-containing protein</fullName>
    </recommendedName>
</protein>
<name>A0A6J4IC32_9CHLR</name>
<dbReference type="Gene3D" id="3.30.460.10">
    <property type="entry name" value="Beta Polymerase, domain 2"/>
    <property type="match status" value="1"/>
</dbReference>
<sequence length="132" mass="14543">MAEATHTYQSNAEFLTHIDRSLLQFDPPETDELARVVESLVRAFAPDRVYIFGSRARGAAGPDSDVDLLVVVADAGPYPHRLAQEAYRSLGAHTLPFDIVFMARDEFQWRASVASSLPATVLREGHLLYAAA</sequence>
<proteinExistence type="predicted"/>
<reference evidence="2" key="1">
    <citation type="submission" date="2020-02" db="EMBL/GenBank/DDBJ databases">
        <authorList>
            <person name="Meier V. D."/>
        </authorList>
    </citation>
    <scope>NUCLEOTIDE SEQUENCE</scope>
    <source>
        <strain evidence="2">AVDCRST_MAG77</strain>
    </source>
</reference>
<dbReference type="InterPro" id="IPR043519">
    <property type="entry name" value="NT_sf"/>
</dbReference>
<evidence type="ECO:0000259" key="1">
    <source>
        <dbReference type="Pfam" id="PF01909"/>
    </source>
</evidence>
<feature type="domain" description="Polymerase nucleotidyl transferase" evidence="1">
    <location>
        <begin position="35"/>
        <end position="106"/>
    </location>
</feature>
<dbReference type="Pfam" id="PF01909">
    <property type="entry name" value="NTP_transf_2"/>
    <property type="match status" value="1"/>
</dbReference>
<dbReference type="CDD" id="cd05403">
    <property type="entry name" value="NT_KNTase_like"/>
    <property type="match status" value="1"/>
</dbReference>
<dbReference type="InterPro" id="IPR002934">
    <property type="entry name" value="Polymerase_NTP_transf_dom"/>
</dbReference>
<dbReference type="AlphaFoldDB" id="A0A6J4IC32"/>
<accession>A0A6J4IC32</accession>
<evidence type="ECO:0000313" key="2">
    <source>
        <dbReference type="EMBL" id="CAA9248415.1"/>
    </source>
</evidence>
<dbReference type="SUPFAM" id="SSF81301">
    <property type="entry name" value="Nucleotidyltransferase"/>
    <property type="match status" value="1"/>
</dbReference>
<gene>
    <name evidence="2" type="ORF">AVDCRST_MAG77-3011</name>
</gene>
<dbReference type="GO" id="GO:0016779">
    <property type="term" value="F:nucleotidyltransferase activity"/>
    <property type="evidence" value="ECO:0007669"/>
    <property type="project" value="InterPro"/>
</dbReference>
<dbReference type="PANTHER" id="PTHR43449:SF3">
    <property type="entry name" value="POLYMERASE NUCLEOTIDYL TRANSFERASE DOMAIN-CONTAINING PROTEIN"/>
    <property type="match status" value="1"/>
</dbReference>